<evidence type="ECO:0000313" key="7">
    <source>
        <dbReference type="Proteomes" id="UP001589605"/>
    </source>
</evidence>
<keyword evidence="3 4" id="KW-0408">Iron</keyword>
<protein>
    <submittedName>
        <fullName evidence="6">C-type cytochrome</fullName>
    </submittedName>
</protein>
<evidence type="ECO:0000256" key="3">
    <source>
        <dbReference type="ARBA" id="ARBA00023004"/>
    </source>
</evidence>
<keyword evidence="1 4" id="KW-0349">Heme</keyword>
<dbReference type="PROSITE" id="PS51007">
    <property type="entry name" value="CYTC"/>
    <property type="match status" value="1"/>
</dbReference>
<reference evidence="6 7" key="1">
    <citation type="submission" date="2024-09" db="EMBL/GenBank/DDBJ databases">
        <authorList>
            <person name="Sun Q."/>
            <person name="Mori K."/>
        </authorList>
    </citation>
    <scope>NUCLEOTIDE SEQUENCE [LARGE SCALE GENOMIC DNA]</scope>
    <source>
        <strain evidence="6 7">CECT 8286</strain>
    </source>
</reference>
<evidence type="ECO:0000256" key="1">
    <source>
        <dbReference type="ARBA" id="ARBA00022617"/>
    </source>
</evidence>
<dbReference type="Pfam" id="PF00034">
    <property type="entry name" value="Cytochrom_C"/>
    <property type="match status" value="1"/>
</dbReference>
<sequence length="164" mass="18332">MKKLLFIALTLLIVGCKQKEEKKSFEYAPSTGKTVEKATPAKEKASFEDIVDLENKGIGPVTSVEIKEAIDQDLAKKGENYFKINCMACHKTDRKFIGPALGDITAKRSPEWIMNMTMNTAQMVKKDPLAKGIYEEYDKAPMVTAPVSEENARAILEYLRSLNP</sequence>
<dbReference type="InterPro" id="IPR009056">
    <property type="entry name" value="Cyt_c-like_dom"/>
</dbReference>
<comment type="caution">
    <text evidence="6">The sequence shown here is derived from an EMBL/GenBank/DDBJ whole genome shotgun (WGS) entry which is preliminary data.</text>
</comment>
<dbReference type="SUPFAM" id="SSF46626">
    <property type="entry name" value="Cytochrome c"/>
    <property type="match status" value="1"/>
</dbReference>
<evidence type="ECO:0000256" key="4">
    <source>
        <dbReference type="PROSITE-ProRule" id="PRU00433"/>
    </source>
</evidence>
<dbReference type="InterPro" id="IPR036909">
    <property type="entry name" value="Cyt_c-like_dom_sf"/>
</dbReference>
<dbReference type="RefSeq" id="WP_382384589.1">
    <property type="nucleotide sequence ID" value="NZ_JBHMEZ010000032.1"/>
</dbReference>
<feature type="domain" description="Cytochrome c" evidence="5">
    <location>
        <begin position="73"/>
        <end position="163"/>
    </location>
</feature>
<proteinExistence type="predicted"/>
<organism evidence="6 7">
    <name type="scientific">Formosa undariae</name>
    <dbReference type="NCBI Taxonomy" id="1325436"/>
    <lineage>
        <taxon>Bacteria</taxon>
        <taxon>Pseudomonadati</taxon>
        <taxon>Bacteroidota</taxon>
        <taxon>Flavobacteriia</taxon>
        <taxon>Flavobacteriales</taxon>
        <taxon>Flavobacteriaceae</taxon>
        <taxon>Formosa</taxon>
    </lineage>
</organism>
<dbReference type="Proteomes" id="UP001589605">
    <property type="component" value="Unassembled WGS sequence"/>
</dbReference>
<keyword evidence="7" id="KW-1185">Reference proteome</keyword>
<keyword evidence="2 4" id="KW-0479">Metal-binding</keyword>
<accession>A0ABV5F677</accession>
<dbReference type="Gene3D" id="1.10.760.10">
    <property type="entry name" value="Cytochrome c-like domain"/>
    <property type="match status" value="1"/>
</dbReference>
<gene>
    <name evidence="6" type="ORF">ACFFVB_17845</name>
</gene>
<evidence type="ECO:0000256" key="2">
    <source>
        <dbReference type="ARBA" id="ARBA00022723"/>
    </source>
</evidence>
<evidence type="ECO:0000313" key="6">
    <source>
        <dbReference type="EMBL" id="MFB9054951.1"/>
    </source>
</evidence>
<dbReference type="EMBL" id="JBHMEZ010000032">
    <property type="protein sequence ID" value="MFB9054951.1"/>
    <property type="molecule type" value="Genomic_DNA"/>
</dbReference>
<name>A0ABV5F677_9FLAO</name>
<evidence type="ECO:0000259" key="5">
    <source>
        <dbReference type="PROSITE" id="PS51007"/>
    </source>
</evidence>
<dbReference type="PROSITE" id="PS51257">
    <property type="entry name" value="PROKAR_LIPOPROTEIN"/>
    <property type="match status" value="1"/>
</dbReference>